<protein>
    <submittedName>
        <fullName evidence="1">Uncharacterized protein</fullName>
    </submittedName>
</protein>
<evidence type="ECO:0000313" key="1">
    <source>
        <dbReference type="EMBL" id="GFS37008.1"/>
    </source>
</evidence>
<feature type="non-terminal residue" evidence="1">
    <location>
        <position position="1"/>
    </location>
</feature>
<dbReference type="AlphaFoldDB" id="A0A8X6MAM2"/>
<comment type="caution">
    <text evidence="1">The sequence shown here is derived from an EMBL/GenBank/DDBJ whole genome shotgun (WGS) entry which is preliminary data.</text>
</comment>
<gene>
    <name evidence="1" type="ORF">NPIL_694061</name>
</gene>
<reference evidence="1" key="1">
    <citation type="submission" date="2020-08" db="EMBL/GenBank/DDBJ databases">
        <title>Multicomponent nature underlies the extraordinary mechanical properties of spider dragline silk.</title>
        <authorList>
            <person name="Kono N."/>
            <person name="Nakamura H."/>
            <person name="Mori M."/>
            <person name="Yoshida Y."/>
            <person name="Ohtoshi R."/>
            <person name="Malay A.D."/>
            <person name="Moran D.A.P."/>
            <person name="Tomita M."/>
            <person name="Numata K."/>
            <person name="Arakawa K."/>
        </authorList>
    </citation>
    <scope>NUCLEOTIDE SEQUENCE</scope>
</reference>
<dbReference type="Proteomes" id="UP000887013">
    <property type="component" value="Unassembled WGS sequence"/>
</dbReference>
<evidence type="ECO:0000313" key="2">
    <source>
        <dbReference type="Proteomes" id="UP000887013"/>
    </source>
</evidence>
<sequence length="54" mass="6265">SLDGSTVSFLDKSLHTEKKHLSSLLYLRSIHDVDLKMGSVHPLSRRTRPFESWR</sequence>
<accession>A0A8X6MAM2</accession>
<name>A0A8X6MAM2_NEPPI</name>
<proteinExistence type="predicted"/>
<dbReference type="EMBL" id="BMAW01088862">
    <property type="protein sequence ID" value="GFS37008.1"/>
    <property type="molecule type" value="Genomic_DNA"/>
</dbReference>
<keyword evidence="2" id="KW-1185">Reference proteome</keyword>
<organism evidence="1 2">
    <name type="scientific">Nephila pilipes</name>
    <name type="common">Giant wood spider</name>
    <name type="synonym">Nephila maculata</name>
    <dbReference type="NCBI Taxonomy" id="299642"/>
    <lineage>
        <taxon>Eukaryota</taxon>
        <taxon>Metazoa</taxon>
        <taxon>Ecdysozoa</taxon>
        <taxon>Arthropoda</taxon>
        <taxon>Chelicerata</taxon>
        <taxon>Arachnida</taxon>
        <taxon>Araneae</taxon>
        <taxon>Araneomorphae</taxon>
        <taxon>Entelegynae</taxon>
        <taxon>Araneoidea</taxon>
        <taxon>Nephilidae</taxon>
        <taxon>Nephila</taxon>
    </lineage>
</organism>